<feature type="compositionally biased region" description="Basic and acidic residues" evidence="1">
    <location>
        <begin position="170"/>
        <end position="188"/>
    </location>
</feature>
<dbReference type="EMBL" id="CDMY01000347">
    <property type="protein sequence ID" value="CEM04148.1"/>
    <property type="molecule type" value="Genomic_DNA"/>
</dbReference>
<feature type="compositionally biased region" description="Acidic residues" evidence="1">
    <location>
        <begin position="220"/>
        <end position="231"/>
    </location>
</feature>
<feature type="compositionally biased region" description="Low complexity" evidence="1">
    <location>
        <begin position="285"/>
        <end position="298"/>
    </location>
</feature>
<feature type="compositionally biased region" description="Basic and acidic residues" evidence="1">
    <location>
        <begin position="235"/>
        <end position="244"/>
    </location>
</feature>
<feature type="region of interest" description="Disordered" evidence="1">
    <location>
        <begin position="123"/>
        <end position="346"/>
    </location>
</feature>
<feature type="compositionally biased region" description="Basic and acidic residues" evidence="1">
    <location>
        <begin position="123"/>
        <end position="150"/>
    </location>
</feature>
<evidence type="ECO:0000313" key="2">
    <source>
        <dbReference type="EMBL" id="CEM04148.1"/>
    </source>
</evidence>
<dbReference type="VEuPathDB" id="CryptoDB:Vbra_8581"/>
<gene>
    <name evidence="2" type="ORF">Vbra_8581</name>
</gene>
<keyword evidence="3" id="KW-1185">Reference proteome</keyword>
<dbReference type="InParanoid" id="A0A0G4EYL3"/>
<evidence type="ECO:0000313" key="3">
    <source>
        <dbReference type="Proteomes" id="UP000041254"/>
    </source>
</evidence>
<accession>A0A0G4EYL3</accession>
<sequence>MTFRLVFAGADSYSLRDFRDLVHDLGRWYMEVAGEPPLLPSNWRQQDERGEVNPFGPQGGLQLTRMSDYEILKLMAVMNHGLKKEAAALPAKEELREEHQALLALLREEGVGASAQLQQPPLESHEGENAHMQAPKEDISSEPTEHREAAVARPQEGTEDQETAGVSEIPQEKEKPSETETGPPDDKSPPAAAASGSETPPKEPGPVPSPNQKTPPDVITEYDESGEDDDAFVSLDERFNRLQDRPTPGESEHSETPAAAAGNDASSSTPSEAHEGSPPTHVGEGEATTSGTATAGETHGSRSPESHSEHEQPPLESHEEHENVHAHPSRPEEVGQHNGGGPEVRSSDVMEALGEHTIVETLNELAGLVPCQVTVSDGVIQRGDCYSETAYCVLGDSRNTVSSISKTIYGQRLSQYLQFKHFADLGRARCRATASKDSASRHSWA</sequence>
<protein>
    <submittedName>
        <fullName evidence="2">Uncharacterized protein</fullName>
    </submittedName>
</protein>
<proteinExistence type="predicted"/>
<evidence type="ECO:0000256" key="1">
    <source>
        <dbReference type="SAM" id="MobiDB-lite"/>
    </source>
</evidence>
<organism evidence="2 3">
    <name type="scientific">Vitrella brassicaformis (strain CCMP3155)</name>
    <dbReference type="NCBI Taxonomy" id="1169540"/>
    <lineage>
        <taxon>Eukaryota</taxon>
        <taxon>Sar</taxon>
        <taxon>Alveolata</taxon>
        <taxon>Colpodellida</taxon>
        <taxon>Vitrellaceae</taxon>
        <taxon>Vitrella</taxon>
    </lineage>
</organism>
<dbReference type="AlphaFoldDB" id="A0A0G4EYL3"/>
<name>A0A0G4EYL3_VITBC</name>
<reference evidence="2 3" key="1">
    <citation type="submission" date="2014-11" db="EMBL/GenBank/DDBJ databases">
        <authorList>
            <person name="Zhu J."/>
            <person name="Qi W."/>
            <person name="Song R."/>
        </authorList>
    </citation>
    <scope>NUCLEOTIDE SEQUENCE [LARGE SCALE GENOMIC DNA]</scope>
</reference>
<dbReference type="Proteomes" id="UP000041254">
    <property type="component" value="Unassembled WGS sequence"/>
</dbReference>
<feature type="compositionally biased region" description="Basic and acidic residues" evidence="1">
    <location>
        <begin position="299"/>
        <end position="335"/>
    </location>
</feature>